<evidence type="ECO:0000256" key="1">
    <source>
        <dbReference type="ARBA" id="ARBA00007637"/>
    </source>
</evidence>
<dbReference type="GO" id="GO:0006694">
    <property type="term" value="P:steroid biosynthetic process"/>
    <property type="evidence" value="ECO:0007669"/>
    <property type="project" value="InterPro"/>
</dbReference>
<evidence type="ECO:0000313" key="4">
    <source>
        <dbReference type="EMBL" id="EAX89092.1"/>
    </source>
</evidence>
<dbReference type="SMR" id="A2G175"/>
<dbReference type="STRING" id="5722.A2G175"/>
<keyword evidence="2" id="KW-0812">Transmembrane</keyword>
<dbReference type="RefSeq" id="XP_001302022.1">
    <property type="nucleotide sequence ID" value="XM_001302021.1"/>
</dbReference>
<organism evidence="4 5">
    <name type="scientific">Trichomonas vaginalis (strain ATCC PRA-98 / G3)</name>
    <dbReference type="NCBI Taxonomy" id="412133"/>
    <lineage>
        <taxon>Eukaryota</taxon>
        <taxon>Metamonada</taxon>
        <taxon>Parabasalia</taxon>
        <taxon>Trichomonadida</taxon>
        <taxon>Trichomonadidae</taxon>
        <taxon>Trichomonas</taxon>
    </lineage>
</organism>
<evidence type="ECO:0000259" key="3">
    <source>
        <dbReference type="Pfam" id="PF01073"/>
    </source>
</evidence>
<dbReference type="InParanoid" id="A2G175"/>
<gene>
    <name evidence="4" type="ORF">TVAG_304030</name>
</gene>
<dbReference type="EMBL" id="DS114235">
    <property type="protein sequence ID" value="EAX89092.1"/>
    <property type="molecule type" value="Genomic_DNA"/>
</dbReference>
<protein>
    <recommendedName>
        <fullName evidence="3">3-beta hydroxysteroid dehydrogenase/isomerase domain-containing protein</fullName>
    </recommendedName>
</protein>
<dbReference type="SUPFAM" id="SSF51735">
    <property type="entry name" value="NAD(P)-binding Rossmann-fold domains"/>
    <property type="match status" value="1"/>
</dbReference>
<evidence type="ECO:0000313" key="5">
    <source>
        <dbReference type="Proteomes" id="UP000001542"/>
    </source>
</evidence>
<dbReference type="VEuPathDB" id="TrichDB:TVAG_304030"/>
<dbReference type="InterPro" id="IPR036291">
    <property type="entry name" value="NAD(P)-bd_dom_sf"/>
</dbReference>
<dbReference type="PANTHER" id="PTHR42687">
    <property type="entry name" value="L-THREONINE 3-DEHYDROGENASE"/>
    <property type="match status" value="1"/>
</dbReference>
<dbReference type="VEuPathDB" id="TrichDB:TVAGG3_0793510"/>
<dbReference type="InterPro" id="IPR051225">
    <property type="entry name" value="NAD(P)_epim/dehydratase"/>
</dbReference>
<keyword evidence="2" id="KW-1133">Transmembrane helix</keyword>
<reference evidence="4" key="1">
    <citation type="submission" date="2006-10" db="EMBL/GenBank/DDBJ databases">
        <authorList>
            <person name="Amadeo P."/>
            <person name="Zhao Q."/>
            <person name="Wortman J."/>
            <person name="Fraser-Liggett C."/>
            <person name="Carlton J."/>
        </authorList>
    </citation>
    <scope>NUCLEOTIDE SEQUENCE</scope>
    <source>
        <strain evidence="4">G3</strain>
    </source>
</reference>
<dbReference type="InterPro" id="IPR002225">
    <property type="entry name" value="3Beta_OHSteriod_DH/Estase"/>
</dbReference>
<comment type="similarity">
    <text evidence="1">Belongs to the NAD(P)-dependent epimerase/dehydratase family.</text>
</comment>
<sequence>MVKTVCITGATGVMGLESLKQILTLGDQVKVQLLVLNDKKNKKIIKKYSNLDNVSIVYGDLRNYEDVLKAVSGSDYVLHIGGMVSPYADDKPQTTHDVNVHGAENVVRAIKEQPNRDDIKVVYIGSVAETGDRNYPIHWGRTGDPIKVSVFDHYGVSKVLAERVFVESGLKKWVVMRQSGILHAGLLEKMEPIMYHVPLNGVLEWCTVEDSGRLMKNFVDFDLPDEFFRNFYNIGSGEFYRLTNFEFENLILHSIGLGDIRGFFKPNWFATRNFHGQYYIDSDRLESYLKFRANIETEEYFEILSSKAKKIFTVPKYIPFKDAMSAVAQPFMKLIGENKDFGTLGWIRTNYTDRLDSHYGGIEEFKKLPSNWGEYAIKHYDTKFNPNKDICMNHGYDENKPFESLTVEDLRHAAEFRGGSLVSDHVDDMCSKVTWKCGHCGREFEASPTLILKGGHWCPHCFIPETSWQYDSIAKTNKFFAQSWNFSYKEVANKVYDFKQCFDTCNNSSKNMNMVYYILAFIAVVIMFICLAVFV</sequence>
<dbReference type="OrthoDB" id="10262413at2759"/>
<feature type="domain" description="3-beta hydroxysteroid dehydrogenase/isomerase" evidence="3">
    <location>
        <begin position="7"/>
        <end position="168"/>
    </location>
</feature>
<dbReference type="KEGG" id="tva:4746757"/>
<feature type="transmembrane region" description="Helical" evidence="2">
    <location>
        <begin position="514"/>
        <end position="534"/>
    </location>
</feature>
<dbReference type="Proteomes" id="UP000001542">
    <property type="component" value="Unassembled WGS sequence"/>
</dbReference>
<dbReference type="AlphaFoldDB" id="A2G175"/>
<name>A2G175_TRIV3</name>
<dbReference type="GO" id="GO:0008743">
    <property type="term" value="F:L-threonine 3-dehydrogenase activity"/>
    <property type="evidence" value="ECO:0000318"/>
    <property type="project" value="GO_Central"/>
</dbReference>
<dbReference type="Gene3D" id="3.40.50.720">
    <property type="entry name" value="NAD(P)-binding Rossmann-like Domain"/>
    <property type="match status" value="1"/>
</dbReference>
<reference evidence="4" key="2">
    <citation type="journal article" date="2007" name="Science">
        <title>Draft genome sequence of the sexually transmitted pathogen Trichomonas vaginalis.</title>
        <authorList>
            <person name="Carlton J.M."/>
            <person name="Hirt R.P."/>
            <person name="Silva J.C."/>
            <person name="Delcher A.L."/>
            <person name="Schatz M."/>
            <person name="Zhao Q."/>
            <person name="Wortman J.R."/>
            <person name="Bidwell S.L."/>
            <person name="Alsmark U.C.M."/>
            <person name="Besteiro S."/>
            <person name="Sicheritz-Ponten T."/>
            <person name="Noel C.J."/>
            <person name="Dacks J.B."/>
            <person name="Foster P.G."/>
            <person name="Simillion C."/>
            <person name="Van de Peer Y."/>
            <person name="Miranda-Saavedra D."/>
            <person name="Barton G.J."/>
            <person name="Westrop G.D."/>
            <person name="Mueller S."/>
            <person name="Dessi D."/>
            <person name="Fiori P.L."/>
            <person name="Ren Q."/>
            <person name="Paulsen I."/>
            <person name="Zhang H."/>
            <person name="Bastida-Corcuera F.D."/>
            <person name="Simoes-Barbosa A."/>
            <person name="Brown M.T."/>
            <person name="Hayes R.D."/>
            <person name="Mukherjee M."/>
            <person name="Okumura C.Y."/>
            <person name="Schneider R."/>
            <person name="Smith A.J."/>
            <person name="Vanacova S."/>
            <person name="Villalvazo M."/>
            <person name="Haas B.J."/>
            <person name="Pertea M."/>
            <person name="Feldblyum T.V."/>
            <person name="Utterback T.R."/>
            <person name="Shu C.L."/>
            <person name="Osoegawa K."/>
            <person name="de Jong P.J."/>
            <person name="Hrdy I."/>
            <person name="Horvathova L."/>
            <person name="Zubacova Z."/>
            <person name="Dolezal P."/>
            <person name="Malik S.B."/>
            <person name="Logsdon J.M. Jr."/>
            <person name="Henze K."/>
            <person name="Gupta A."/>
            <person name="Wang C.C."/>
            <person name="Dunne R.L."/>
            <person name="Upcroft J.A."/>
            <person name="Upcroft P."/>
            <person name="White O."/>
            <person name="Salzberg S.L."/>
            <person name="Tang P."/>
            <person name="Chiu C.-H."/>
            <person name="Lee Y.-S."/>
            <person name="Embley T.M."/>
            <person name="Coombs G.H."/>
            <person name="Mottram J.C."/>
            <person name="Tachezy J."/>
            <person name="Fraser-Liggett C.M."/>
            <person name="Johnson P.J."/>
        </authorList>
    </citation>
    <scope>NUCLEOTIDE SEQUENCE [LARGE SCALE GENOMIC DNA]</scope>
    <source>
        <strain evidence="4">G3</strain>
    </source>
</reference>
<keyword evidence="5" id="KW-1185">Reference proteome</keyword>
<evidence type="ECO:0000256" key="2">
    <source>
        <dbReference type="SAM" id="Phobius"/>
    </source>
</evidence>
<dbReference type="FunFam" id="3.40.50.720:FF:000986">
    <property type="entry name" value="Uncharacterized protein"/>
    <property type="match status" value="1"/>
</dbReference>
<dbReference type="PANTHER" id="PTHR42687:SF1">
    <property type="entry name" value="L-THREONINE 3-DEHYDROGENASE, MITOCHONDRIAL"/>
    <property type="match status" value="1"/>
</dbReference>
<accession>A2G175</accession>
<dbReference type="Pfam" id="PF01073">
    <property type="entry name" value="3Beta_HSD"/>
    <property type="match status" value="1"/>
</dbReference>
<dbReference type="GO" id="GO:0006567">
    <property type="term" value="P:L-threonine catabolic process"/>
    <property type="evidence" value="ECO:0000318"/>
    <property type="project" value="GO_Central"/>
</dbReference>
<proteinExistence type="inferred from homology"/>
<keyword evidence="2" id="KW-0472">Membrane</keyword>